<dbReference type="PROSITE" id="PS50928">
    <property type="entry name" value="ABC_TM1"/>
    <property type="match status" value="1"/>
</dbReference>
<protein>
    <submittedName>
        <fullName evidence="10">Hydroxymethylpyrimidine ABC transporter, transmembrane component</fullName>
    </submittedName>
</protein>
<feature type="domain" description="ABC transmembrane type-1" evidence="9">
    <location>
        <begin position="83"/>
        <end position="267"/>
    </location>
</feature>
<dbReference type="Gene3D" id="1.10.3720.10">
    <property type="entry name" value="MetI-like"/>
    <property type="match status" value="1"/>
</dbReference>
<dbReference type="PANTHER" id="PTHR30151">
    <property type="entry name" value="ALKANE SULFONATE ABC TRANSPORTER-RELATED, MEMBRANE SUBUNIT"/>
    <property type="match status" value="1"/>
</dbReference>
<dbReference type="GO" id="GO:0005886">
    <property type="term" value="C:plasma membrane"/>
    <property type="evidence" value="ECO:0007669"/>
    <property type="project" value="UniProtKB-SubCell"/>
</dbReference>
<evidence type="ECO:0000256" key="7">
    <source>
        <dbReference type="RuleBase" id="RU363032"/>
    </source>
</evidence>
<evidence type="ECO:0000256" key="6">
    <source>
        <dbReference type="ARBA" id="ARBA00023136"/>
    </source>
</evidence>
<proteinExistence type="inferred from homology"/>
<dbReference type="InterPro" id="IPR035906">
    <property type="entry name" value="MetI-like_sf"/>
</dbReference>
<sequence length="277" mass="29587">MDSSADAPRPDETATGQPVRPGYQALRLPPLTGLLWPAGLIATILAIWEVAVRLRDIPAWLLPPPSAIGRALLDDRALLWDNAGATLSEVLLGFGLAVVVGVTLGVLIANVPAVARAVYPIVITSQTIPVPAIAPLLLIWFGYGLFPKVLVTALIGFFPIVVSTVDGIRATDRDTLDLFRTLRATAWQRLRHAQLPSALPAIFSGARIAMTACVIGAVFAELTGSSRGLGYLLNRSAAQFLTARVFAIIVVLSLIGIGLFALLALIERLALPWRRVR</sequence>
<keyword evidence="6 7" id="KW-0472">Membrane</keyword>
<dbReference type="AlphaFoldDB" id="A0A6J4V8G4"/>
<feature type="transmembrane region" description="Helical" evidence="7">
    <location>
        <begin position="240"/>
        <end position="266"/>
    </location>
</feature>
<name>A0A6J4V8G4_9BACT</name>
<evidence type="ECO:0000256" key="3">
    <source>
        <dbReference type="ARBA" id="ARBA00022475"/>
    </source>
</evidence>
<dbReference type="Pfam" id="PF00528">
    <property type="entry name" value="BPD_transp_1"/>
    <property type="match status" value="1"/>
</dbReference>
<feature type="region of interest" description="Disordered" evidence="8">
    <location>
        <begin position="1"/>
        <end position="21"/>
    </location>
</feature>
<evidence type="ECO:0000256" key="5">
    <source>
        <dbReference type="ARBA" id="ARBA00022989"/>
    </source>
</evidence>
<evidence type="ECO:0000259" key="9">
    <source>
        <dbReference type="PROSITE" id="PS50928"/>
    </source>
</evidence>
<accession>A0A6J4V8G4</accession>
<keyword evidence="4 7" id="KW-0812">Transmembrane</keyword>
<evidence type="ECO:0000313" key="10">
    <source>
        <dbReference type="EMBL" id="CAA9571947.1"/>
    </source>
</evidence>
<comment type="similarity">
    <text evidence="7">Belongs to the binding-protein-dependent transport system permease family.</text>
</comment>
<keyword evidence="5 7" id="KW-1133">Transmembrane helix</keyword>
<dbReference type="InterPro" id="IPR000515">
    <property type="entry name" value="MetI-like"/>
</dbReference>
<evidence type="ECO:0000256" key="8">
    <source>
        <dbReference type="SAM" id="MobiDB-lite"/>
    </source>
</evidence>
<dbReference type="SUPFAM" id="SSF161098">
    <property type="entry name" value="MetI-like"/>
    <property type="match status" value="1"/>
</dbReference>
<organism evidence="10">
    <name type="scientific">uncultured Thermomicrobiales bacterium</name>
    <dbReference type="NCBI Taxonomy" id="1645740"/>
    <lineage>
        <taxon>Bacteria</taxon>
        <taxon>Pseudomonadati</taxon>
        <taxon>Thermomicrobiota</taxon>
        <taxon>Thermomicrobia</taxon>
        <taxon>Thermomicrobiales</taxon>
        <taxon>environmental samples</taxon>
    </lineage>
</organism>
<gene>
    <name evidence="10" type="ORF">AVDCRST_MAG33-2619</name>
</gene>
<evidence type="ECO:0000256" key="2">
    <source>
        <dbReference type="ARBA" id="ARBA00022448"/>
    </source>
</evidence>
<feature type="transmembrane region" description="Helical" evidence="7">
    <location>
        <begin position="118"/>
        <end position="143"/>
    </location>
</feature>
<keyword evidence="3" id="KW-1003">Cell membrane</keyword>
<comment type="subcellular location">
    <subcellularLocation>
        <location evidence="1 7">Cell membrane</location>
        <topology evidence="1 7">Multi-pass membrane protein</topology>
    </subcellularLocation>
</comment>
<evidence type="ECO:0000256" key="4">
    <source>
        <dbReference type="ARBA" id="ARBA00022692"/>
    </source>
</evidence>
<keyword evidence="2 7" id="KW-0813">Transport</keyword>
<dbReference type="PANTHER" id="PTHR30151:SF20">
    <property type="entry name" value="ABC TRANSPORTER PERMEASE PROTEIN HI_0355-RELATED"/>
    <property type="match status" value="1"/>
</dbReference>
<dbReference type="CDD" id="cd06261">
    <property type="entry name" value="TM_PBP2"/>
    <property type="match status" value="1"/>
</dbReference>
<feature type="transmembrane region" description="Helical" evidence="7">
    <location>
        <begin position="149"/>
        <end position="168"/>
    </location>
</feature>
<reference evidence="10" key="1">
    <citation type="submission" date="2020-02" db="EMBL/GenBank/DDBJ databases">
        <authorList>
            <person name="Meier V. D."/>
        </authorList>
    </citation>
    <scope>NUCLEOTIDE SEQUENCE</scope>
    <source>
        <strain evidence="10">AVDCRST_MAG33</strain>
    </source>
</reference>
<evidence type="ECO:0000256" key="1">
    <source>
        <dbReference type="ARBA" id="ARBA00004651"/>
    </source>
</evidence>
<dbReference type="EMBL" id="CADCWK010000312">
    <property type="protein sequence ID" value="CAA9571947.1"/>
    <property type="molecule type" value="Genomic_DNA"/>
</dbReference>
<feature type="transmembrane region" description="Helical" evidence="7">
    <location>
        <begin position="90"/>
        <end position="111"/>
    </location>
</feature>
<dbReference type="GO" id="GO:0055085">
    <property type="term" value="P:transmembrane transport"/>
    <property type="evidence" value="ECO:0007669"/>
    <property type="project" value="InterPro"/>
</dbReference>
<feature type="transmembrane region" description="Helical" evidence="7">
    <location>
        <begin position="198"/>
        <end position="220"/>
    </location>
</feature>
<feature type="transmembrane region" description="Helical" evidence="7">
    <location>
        <begin position="34"/>
        <end position="54"/>
    </location>
</feature>